<dbReference type="PANTHER" id="PTHR10663:SF388">
    <property type="entry name" value="GOLGI-SPECIFIC BREFELDIN A-RESISTANCE GUANINE NUCLEOTIDE EXCHANGE FACTOR 1"/>
    <property type="match status" value="1"/>
</dbReference>
<dbReference type="AlphaFoldDB" id="A0AAE0KT26"/>
<dbReference type="Gene3D" id="1.10.1000.11">
    <property type="entry name" value="Arf Nucleotide-binding Site Opener,domain 2"/>
    <property type="match status" value="1"/>
</dbReference>
<dbReference type="GO" id="GO:0012505">
    <property type="term" value="C:endomembrane system"/>
    <property type="evidence" value="ECO:0007669"/>
    <property type="project" value="UniProtKB-ARBA"/>
</dbReference>
<organism evidence="3 4">
    <name type="scientific">Cymbomonas tetramitiformis</name>
    <dbReference type="NCBI Taxonomy" id="36881"/>
    <lineage>
        <taxon>Eukaryota</taxon>
        <taxon>Viridiplantae</taxon>
        <taxon>Chlorophyta</taxon>
        <taxon>Pyramimonadophyceae</taxon>
        <taxon>Pyramimonadales</taxon>
        <taxon>Pyramimonadaceae</taxon>
        <taxon>Cymbomonas</taxon>
    </lineage>
</organism>
<reference evidence="3 4" key="1">
    <citation type="journal article" date="2015" name="Genome Biol. Evol.">
        <title>Comparative Genomics of a Bacterivorous Green Alga Reveals Evolutionary Causalities and Consequences of Phago-Mixotrophic Mode of Nutrition.</title>
        <authorList>
            <person name="Burns J.A."/>
            <person name="Paasch A."/>
            <person name="Narechania A."/>
            <person name="Kim E."/>
        </authorList>
    </citation>
    <scope>NUCLEOTIDE SEQUENCE [LARGE SCALE GENOMIC DNA]</scope>
    <source>
        <strain evidence="3 4">PLY_AMNH</strain>
    </source>
</reference>
<evidence type="ECO:0000256" key="1">
    <source>
        <dbReference type="ARBA" id="ARBA00004514"/>
    </source>
</evidence>
<proteinExistence type="predicted"/>
<gene>
    <name evidence="3" type="ORF">CYMTET_31269</name>
</gene>
<dbReference type="GO" id="GO:0032012">
    <property type="term" value="P:regulation of ARF protein signal transduction"/>
    <property type="evidence" value="ECO:0007669"/>
    <property type="project" value="InterPro"/>
</dbReference>
<evidence type="ECO:0000313" key="3">
    <source>
        <dbReference type="EMBL" id="KAK3259742.1"/>
    </source>
</evidence>
<protein>
    <recommendedName>
        <fullName evidence="2">SEC7 domain-containing protein</fullName>
    </recommendedName>
</protein>
<dbReference type="InterPro" id="IPR000904">
    <property type="entry name" value="Sec7_dom"/>
</dbReference>
<dbReference type="InterPro" id="IPR035999">
    <property type="entry name" value="Sec7_dom_sf"/>
</dbReference>
<dbReference type="InterPro" id="IPR023394">
    <property type="entry name" value="Sec7_C_sf"/>
</dbReference>
<name>A0AAE0KT26_9CHLO</name>
<dbReference type="GO" id="GO:0016192">
    <property type="term" value="P:vesicle-mediated transport"/>
    <property type="evidence" value="ECO:0007669"/>
    <property type="project" value="UniProtKB-ARBA"/>
</dbReference>
<sequence>MKIPLTGERVVMLADGANHSAFLREFNDCSSPKEVLKLVDRDGLSAAELGRILCTKNAQRVSVNLLGACLGHHHEFWKVFADEYPQNFNFSGLKIVSAIRNYLWHFRLPGESAMIYRIMEGFSKAFFNQNAPPEKPRCGSGGVSSISRGWYVKQPQDETGAPICSYCGNKAAANKQDCLNSSVTDKEKSLSACHGCKLISFCHPCLKRAGQCGHAGRGILGYGRACVAARCLEAGALVSGITYYNASTKQELTEQVNSEFFTWERVSPFLSADSVNVMAYAIIMLTTDLHNPTIKRKMCPDEFFRGLRGVNEGQNFPSDFVSDIYYDIKTKELEIMK</sequence>
<evidence type="ECO:0000259" key="2">
    <source>
        <dbReference type="PROSITE" id="PS50190"/>
    </source>
</evidence>
<evidence type="ECO:0000313" key="4">
    <source>
        <dbReference type="Proteomes" id="UP001190700"/>
    </source>
</evidence>
<dbReference type="GO" id="GO:0005085">
    <property type="term" value="F:guanyl-nucleotide exchange factor activity"/>
    <property type="evidence" value="ECO:0007669"/>
    <property type="project" value="InterPro"/>
</dbReference>
<dbReference type="PROSITE" id="PS50190">
    <property type="entry name" value="SEC7"/>
    <property type="match status" value="1"/>
</dbReference>
<dbReference type="SUPFAM" id="SSF48425">
    <property type="entry name" value="Sec7 domain"/>
    <property type="match status" value="1"/>
</dbReference>
<keyword evidence="4" id="KW-1185">Reference proteome</keyword>
<comment type="subcellular location">
    <subcellularLocation>
        <location evidence="1">Cytoplasm</location>
        <location evidence="1">Cytosol</location>
    </subcellularLocation>
</comment>
<feature type="domain" description="SEC7" evidence="2">
    <location>
        <begin position="22"/>
        <end position="331"/>
    </location>
</feature>
<dbReference type="GO" id="GO:0005829">
    <property type="term" value="C:cytosol"/>
    <property type="evidence" value="ECO:0007669"/>
    <property type="project" value="UniProtKB-SubCell"/>
</dbReference>
<dbReference type="SMART" id="SM00222">
    <property type="entry name" value="Sec7"/>
    <property type="match status" value="1"/>
</dbReference>
<comment type="caution">
    <text evidence="3">The sequence shown here is derived from an EMBL/GenBank/DDBJ whole genome shotgun (WGS) entry which is preliminary data.</text>
</comment>
<dbReference type="Proteomes" id="UP001190700">
    <property type="component" value="Unassembled WGS sequence"/>
</dbReference>
<dbReference type="Pfam" id="PF01369">
    <property type="entry name" value="Sec7"/>
    <property type="match status" value="1"/>
</dbReference>
<dbReference type="PANTHER" id="PTHR10663">
    <property type="entry name" value="GUANYL-NUCLEOTIDE EXCHANGE FACTOR"/>
    <property type="match status" value="1"/>
</dbReference>
<dbReference type="EMBL" id="LGRX02018488">
    <property type="protein sequence ID" value="KAK3259742.1"/>
    <property type="molecule type" value="Genomic_DNA"/>
</dbReference>
<accession>A0AAE0KT26</accession>